<dbReference type="NCBIfam" id="TIGR02595">
    <property type="entry name" value="PEP_CTERM"/>
    <property type="match status" value="1"/>
</dbReference>
<dbReference type="InterPro" id="IPR013424">
    <property type="entry name" value="Ice-binding_C"/>
</dbReference>
<proteinExistence type="predicted"/>
<keyword evidence="2" id="KW-1185">Reference proteome</keyword>
<dbReference type="Proteomes" id="UP000269154">
    <property type="component" value="Unassembled WGS sequence"/>
</dbReference>
<sequence length="169" mass="17239">MAEIGDPVTGFSFGDGASLQSEIGNFFLTDGLSGSGASNYFIEFSQAVSEVSIDLLDLDALSFNGGPGVATVTVFSDSFSTVINSQDFLGSTGPVSSETLDTFSISGNSNAIKSLSIVYSVNGRGDTGTGIDNITFAQFEPSQSTPEPASILGLLVVGAVGAGSKLKRK</sequence>
<evidence type="ECO:0000313" key="2">
    <source>
        <dbReference type="Proteomes" id="UP000269154"/>
    </source>
</evidence>
<dbReference type="AlphaFoldDB" id="A0A3N6NY06"/>
<organism evidence="1 2">
    <name type="scientific">Okeania hirsuta</name>
    <dbReference type="NCBI Taxonomy" id="1458930"/>
    <lineage>
        <taxon>Bacteria</taxon>
        <taxon>Bacillati</taxon>
        <taxon>Cyanobacteriota</taxon>
        <taxon>Cyanophyceae</taxon>
        <taxon>Oscillatoriophycideae</taxon>
        <taxon>Oscillatoriales</taxon>
        <taxon>Microcoleaceae</taxon>
        <taxon>Okeania</taxon>
    </lineage>
</organism>
<name>A0A3N6NY06_9CYAN</name>
<dbReference type="EMBL" id="RCBY01000071">
    <property type="protein sequence ID" value="RQH42348.1"/>
    <property type="molecule type" value="Genomic_DNA"/>
</dbReference>
<gene>
    <name evidence="1" type="ORF">D5R40_14230</name>
</gene>
<comment type="caution">
    <text evidence="1">The sequence shown here is derived from an EMBL/GenBank/DDBJ whole genome shotgun (WGS) entry which is preliminary data.</text>
</comment>
<protein>
    <submittedName>
        <fullName evidence="1">PEP-CTERM sorting domain-containing protein</fullName>
    </submittedName>
</protein>
<reference evidence="1 2" key="1">
    <citation type="journal article" date="2018" name="ACS Chem. Biol.">
        <title>Ketoreductase domain dysfunction expands chemodiversity: malyngamide biosynthesis in the cyanobacterium Okeania hirsuta.</title>
        <authorList>
            <person name="Moss N.A."/>
            <person name="Leao T."/>
            <person name="Rankin M."/>
            <person name="McCullough T.M."/>
            <person name="Qu P."/>
            <person name="Korobeynikov A."/>
            <person name="Smith J.L."/>
            <person name="Gerwick L."/>
            <person name="Gerwick W.H."/>
        </authorList>
    </citation>
    <scope>NUCLEOTIDE SEQUENCE [LARGE SCALE GENOMIC DNA]</scope>
    <source>
        <strain evidence="1 2">PAB10Feb10-1</strain>
    </source>
</reference>
<dbReference type="OrthoDB" id="9941961at2"/>
<evidence type="ECO:0000313" key="1">
    <source>
        <dbReference type="EMBL" id="RQH42348.1"/>
    </source>
</evidence>
<accession>A0A3N6NY06</accession>